<evidence type="ECO:0000256" key="2">
    <source>
        <dbReference type="SAM" id="SignalP"/>
    </source>
</evidence>
<evidence type="ECO:0000256" key="1">
    <source>
        <dbReference type="ARBA" id="ARBA00022729"/>
    </source>
</evidence>
<evidence type="ECO:0000313" key="5">
    <source>
        <dbReference type="Proteomes" id="UP001219537"/>
    </source>
</evidence>
<feature type="domain" description="LysM" evidence="3">
    <location>
        <begin position="207"/>
        <end position="255"/>
    </location>
</feature>
<evidence type="ECO:0000313" key="4">
    <source>
        <dbReference type="EMBL" id="WDG06982.1"/>
    </source>
</evidence>
<dbReference type="InterPro" id="IPR027385">
    <property type="entry name" value="Beta-barrel_OMP"/>
</dbReference>
<proteinExistence type="predicted"/>
<feature type="chain" id="PRO_5043025292" evidence="2">
    <location>
        <begin position="21"/>
        <end position="263"/>
    </location>
</feature>
<sequence>MKPSLIWIGLALTYPNLSMAQESNWYVGAGVNHTGKMDSDLSDSSMGGQINVGYEFHPNWAIEASTGYYGNLDMVIPGDYRNTIEEETRYGSDISLLGALSLSQYYNLYGGLGAQVEGGDISPIGQLGIQYEYSPSWSIKFGYKFLWASKSEYNLQMLGLGLQYHFARPETDVEQEPSYDDISVIASTKVPTSTPEKTATKTRCTTNTYIVKKGDWLIKIAYQHNLSFSELKAINNDFREIKDLNLIYPNQEVLVPSAGSICP</sequence>
<dbReference type="InterPro" id="IPR018392">
    <property type="entry name" value="LysM"/>
</dbReference>
<reference evidence="4" key="1">
    <citation type="submission" date="2023-02" db="EMBL/GenBank/DDBJ databases">
        <title>Isolation, identification, and genome analysis of Vibrio campbellii in the Penaeus vannamei larvae stage.</title>
        <authorList>
            <person name="Huang T."/>
            <person name="Zhang B."/>
        </authorList>
    </citation>
    <scope>NUCLEOTIDE SEQUENCE</scope>
    <source>
        <strain evidence="4">20220413_1</strain>
    </source>
</reference>
<dbReference type="AlphaFoldDB" id="A0AAQ2Y0J6"/>
<dbReference type="PROSITE" id="PS51782">
    <property type="entry name" value="LYSM"/>
    <property type="match status" value="1"/>
</dbReference>
<dbReference type="Pfam" id="PF13505">
    <property type="entry name" value="OMP_b-brl"/>
    <property type="match status" value="1"/>
</dbReference>
<dbReference type="InterPro" id="IPR011250">
    <property type="entry name" value="OMP/PagP_B-barrel"/>
</dbReference>
<dbReference type="InterPro" id="IPR036779">
    <property type="entry name" value="LysM_dom_sf"/>
</dbReference>
<organism evidence="4 5">
    <name type="scientific">Vibrio campbellii</name>
    <dbReference type="NCBI Taxonomy" id="680"/>
    <lineage>
        <taxon>Bacteria</taxon>
        <taxon>Pseudomonadati</taxon>
        <taxon>Pseudomonadota</taxon>
        <taxon>Gammaproteobacteria</taxon>
        <taxon>Vibrionales</taxon>
        <taxon>Vibrionaceae</taxon>
        <taxon>Vibrio</taxon>
    </lineage>
</organism>
<evidence type="ECO:0000259" key="3">
    <source>
        <dbReference type="PROSITE" id="PS51782"/>
    </source>
</evidence>
<dbReference type="Gene3D" id="3.10.350.10">
    <property type="entry name" value="LysM domain"/>
    <property type="match status" value="1"/>
</dbReference>
<dbReference type="CDD" id="cd00118">
    <property type="entry name" value="LysM"/>
    <property type="match status" value="1"/>
</dbReference>
<dbReference type="SUPFAM" id="SSF54106">
    <property type="entry name" value="LysM domain"/>
    <property type="match status" value="1"/>
</dbReference>
<dbReference type="Pfam" id="PF01476">
    <property type="entry name" value="LysM"/>
    <property type="match status" value="1"/>
</dbReference>
<gene>
    <name evidence="4" type="ORF">PUN50_09485</name>
</gene>
<dbReference type="SUPFAM" id="SSF56925">
    <property type="entry name" value="OMPA-like"/>
    <property type="match status" value="1"/>
</dbReference>
<dbReference type="RefSeq" id="WP_038889818.1">
    <property type="nucleotide sequence ID" value="NZ_BBKV01000013.1"/>
</dbReference>
<dbReference type="Proteomes" id="UP001219537">
    <property type="component" value="Chromosome 1"/>
</dbReference>
<dbReference type="Gene3D" id="2.40.160.20">
    <property type="match status" value="1"/>
</dbReference>
<dbReference type="SMART" id="SM00257">
    <property type="entry name" value="LysM"/>
    <property type="match status" value="1"/>
</dbReference>
<name>A0AAQ2Y0J6_9VIBR</name>
<dbReference type="EMBL" id="CP117988">
    <property type="protein sequence ID" value="WDG06982.1"/>
    <property type="molecule type" value="Genomic_DNA"/>
</dbReference>
<keyword evidence="1 2" id="KW-0732">Signal</keyword>
<protein>
    <submittedName>
        <fullName evidence="4">Outer membrane beta-barrel protein</fullName>
    </submittedName>
</protein>
<accession>A0AAQ2Y0J6</accession>
<feature type="signal peptide" evidence="2">
    <location>
        <begin position="1"/>
        <end position="20"/>
    </location>
</feature>